<sequence length="360" mass="40636">MMQAATTVVIPYPFPSTVLEHATHPYIIQPIAGANCVGPMQYHPVPEPNPIILPIPGIINQVWHKDLESEFAKIRNLLRWRRDCFLASIDTEFPGAVFASDKGRLQDPQYNYEKMKDNVNATNIIQLGLTLSDSDGNCYVWEFNFSDFDIESDPHQNKGSIEFLKTHGIDFERNKKDGIPSSEFAEMCRVSGLVGDSSKVDLTWVGFQSSYDFGFFIKILSGQKLPDNMDGFESNVKKYFGPSVFDMKHMITRYCSGVYGGLETVAETLGVARVAGKSHMAGSDSLLTLQTFVKLMDVCLSIETLQKFRKHMGYVNSRAPCDIDLALQIFKMLIGLEEEREKQNYLKLYRCEGALYSLRS</sequence>
<evidence type="ECO:0000256" key="2">
    <source>
        <dbReference type="ARBA" id="ARBA00001968"/>
    </source>
</evidence>
<keyword evidence="14" id="KW-0805">Transcription regulation</keyword>
<dbReference type="InterPro" id="IPR039637">
    <property type="entry name" value="CNOT7/CNOT8/Pop2"/>
</dbReference>
<dbReference type="SUPFAM" id="SSF53098">
    <property type="entry name" value="Ribonuclease H-like"/>
    <property type="match status" value="1"/>
</dbReference>
<evidence type="ECO:0000256" key="8">
    <source>
        <dbReference type="ARBA" id="ARBA00022490"/>
    </source>
</evidence>
<keyword evidence="8" id="KW-0963">Cytoplasm</keyword>
<protein>
    <recommendedName>
        <fullName evidence="7">poly(A)-specific ribonuclease</fullName>
        <ecNumber evidence="7">3.1.13.4</ecNumber>
    </recommendedName>
</protein>
<evidence type="ECO:0000256" key="16">
    <source>
        <dbReference type="ARBA" id="ARBA00023242"/>
    </source>
</evidence>
<dbReference type="Proteomes" id="UP001457282">
    <property type="component" value="Unassembled WGS sequence"/>
</dbReference>
<evidence type="ECO:0000313" key="18">
    <source>
        <dbReference type="EMBL" id="KAK9922896.1"/>
    </source>
</evidence>
<keyword evidence="15" id="KW-0804">Transcription</keyword>
<comment type="subunit">
    <text evidence="6">Component of the CCR4-NOT complex, at least composed of CRR4 and CAF1 proteins.</text>
</comment>
<evidence type="ECO:0000256" key="5">
    <source>
        <dbReference type="ARBA" id="ARBA00008372"/>
    </source>
</evidence>
<dbReference type="GO" id="GO:0046872">
    <property type="term" value="F:metal ion binding"/>
    <property type="evidence" value="ECO:0007669"/>
    <property type="project" value="UniProtKB-KW"/>
</dbReference>
<comment type="subcellular location">
    <subcellularLocation>
        <location evidence="4">Cytoplasm</location>
    </subcellularLocation>
    <subcellularLocation>
        <location evidence="3">Nucleus</location>
    </subcellularLocation>
</comment>
<comment type="catalytic activity">
    <reaction evidence="1">
        <text>Exonucleolytic cleavage of poly(A) to 5'-AMP.</text>
        <dbReference type="EC" id="3.1.13.4"/>
    </reaction>
</comment>
<keyword evidence="19" id="KW-1185">Reference proteome</keyword>
<evidence type="ECO:0000256" key="10">
    <source>
        <dbReference type="ARBA" id="ARBA00022723"/>
    </source>
</evidence>
<evidence type="ECO:0000256" key="1">
    <source>
        <dbReference type="ARBA" id="ARBA00001663"/>
    </source>
</evidence>
<evidence type="ECO:0000256" key="4">
    <source>
        <dbReference type="ARBA" id="ARBA00004496"/>
    </source>
</evidence>
<dbReference type="PANTHER" id="PTHR10797">
    <property type="entry name" value="CCR4-NOT TRANSCRIPTION COMPLEX SUBUNIT"/>
    <property type="match status" value="1"/>
</dbReference>
<dbReference type="InterPro" id="IPR012337">
    <property type="entry name" value="RNaseH-like_sf"/>
</dbReference>
<dbReference type="InterPro" id="IPR036397">
    <property type="entry name" value="RNaseH_sf"/>
</dbReference>
<evidence type="ECO:0000256" key="6">
    <source>
        <dbReference type="ARBA" id="ARBA00011757"/>
    </source>
</evidence>
<keyword evidence="13" id="KW-0694">RNA-binding</keyword>
<comment type="similarity">
    <text evidence="5">Belongs to the CAF1 family.</text>
</comment>
<dbReference type="Pfam" id="PF04857">
    <property type="entry name" value="CAF1"/>
    <property type="match status" value="1"/>
</dbReference>
<evidence type="ECO:0000256" key="13">
    <source>
        <dbReference type="ARBA" id="ARBA00022884"/>
    </source>
</evidence>
<reference evidence="18 19" key="1">
    <citation type="journal article" date="2023" name="G3 (Bethesda)">
        <title>A chromosome-length genome assembly and annotation of blackberry (Rubus argutus, cv. 'Hillquist').</title>
        <authorList>
            <person name="Bruna T."/>
            <person name="Aryal R."/>
            <person name="Dudchenko O."/>
            <person name="Sargent D.J."/>
            <person name="Mead D."/>
            <person name="Buti M."/>
            <person name="Cavallini A."/>
            <person name="Hytonen T."/>
            <person name="Andres J."/>
            <person name="Pham M."/>
            <person name="Weisz D."/>
            <person name="Mascagni F."/>
            <person name="Usai G."/>
            <person name="Natali L."/>
            <person name="Bassil N."/>
            <person name="Fernandez G.E."/>
            <person name="Lomsadze A."/>
            <person name="Armour M."/>
            <person name="Olukolu B."/>
            <person name="Poorten T."/>
            <person name="Britton C."/>
            <person name="Davik J."/>
            <person name="Ashrafi H."/>
            <person name="Aiden E.L."/>
            <person name="Borodovsky M."/>
            <person name="Worthington M."/>
        </authorList>
    </citation>
    <scope>NUCLEOTIDE SEQUENCE [LARGE SCALE GENOMIC DNA]</scope>
    <source>
        <strain evidence="18">PI 553951</strain>
    </source>
</reference>
<comment type="cofactor">
    <cofactor evidence="2">
        <name>a divalent metal cation</name>
        <dbReference type="ChEBI" id="CHEBI:60240"/>
    </cofactor>
</comment>
<evidence type="ECO:0000256" key="9">
    <source>
        <dbReference type="ARBA" id="ARBA00022722"/>
    </source>
</evidence>
<name>A0AAW1WG96_RUBAR</name>
<accession>A0AAW1WG96</accession>
<evidence type="ECO:0000256" key="17">
    <source>
        <dbReference type="ARBA" id="ARBA00025148"/>
    </source>
</evidence>
<dbReference type="GO" id="GO:0004535">
    <property type="term" value="F:poly(A)-specific ribonuclease activity"/>
    <property type="evidence" value="ECO:0007669"/>
    <property type="project" value="UniProtKB-EC"/>
</dbReference>
<evidence type="ECO:0000256" key="12">
    <source>
        <dbReference type="ARBA" id="ARBA00022839"/>
    </source>
</evidence>
<dbReference type="GO" id="GO:0005737">
    <property type="term" value="C:cytoplasm"/>
    <property type="evidence" value="ECO:0007669"/>
    <property type="project" value="UniProtKB-SubCell"/>
</dbReference>
<dbReference type="AlphaFoldDB" id="A0AAW1WG96"/>
<dbReference type="Gene3D" id="3.30.420.10">
    <property type="entry name" value="Ribonuclease H-like superfamily/Ribonuclease H"/>
    <property type="match status" value="1"/>
</dbReference>
<keyword evidence="9" id="KW-0540">Nuclease</keyword>
<dbReference type="GO" id="GO:0030014">
    <property type="term" value="C:CCR4-NOT complex"/>
    <property type="evidence" value="ECO:0007669"/>
    <property type="project" value="InterPro"/>
</dbReference>
<evidence type="ECO:0000313" key="19">
    <source>
        <dbReference type="Proteomes" id="UP001457282"/>
    </source>
</evidence>
<dbReference type="InterPro" id="IPR006941">
    <property type="entry name" value="RNase_CAF1"/>
</dbReference>
<gene>
    <name evidence="18" type="ORF">M0R45_031334</name>
</gene>
<evidence type="ECO:0000256" key="3">
    <source>
        <dbReference type="ARBA" id="ARBA00004123"/>
    </source>
</evidence>
<dbReference type="EC" id="3.1.13.4" evidence="7"/>
<evidence type="ECO:0000256" key="11">
    <source>
        <dbReference type="ARBA" id="ARBA00022801"/>
    </source>
</evidence>
<keyword evidence="12" id="KW-0269">Exonuclease</keyword>
<keyword evidence="11" id="KW-0378">Hydrolase</keyword>
<comment type="function">
    <text evidence="17">Ubiquitous transcription factor required for a diverse set of processes. It is a component of the CCR4 complex involved in the control of gene expression.</text>
</comment>
<evidence type="ECO:0000256" key="14">
    <source>
        <dbReference type="ARBA" id="ARBA00023015"/>
    </source>
</evidence>
<keyword evidence="10" id="KW-0479">Metal-binding</keyword>
<organism evidence="18 19">
    <name type="scientific">Rubus argutus</name>
    <name type="common">Southern blackberry</name>
    <dbReference type="NCBI Taxonomy" id="59490"/>
    <lineage>
        <taxon>Eukaryota</taxon>
        <taxon>Viridiplantae</taxon>
        <taxon>Streptophyta</taxon>
        <taxon>Embryophyta</taxon>
        <taxon>Tracheophyta</taxon>
        <taxon>Spermatophyta</taxon>
        <taxon>Magnoliopsida</taxon>
        <taxon>eudicotyledons</taxon>
        <taxon>Gunneridae</taxon>
        <taxon>Pentapetalae</taxon>
        <taxon>rosids</taxon>
        <taxon>fabids</taxon>
        <taxon>Rosales</taxon>
        <taxon>Rosaceae</taxon>
        <taxon>Rosoideae</taxon>
        <taxon>Rosoideae incertae sedis</taxon>
        <taxon>Rubus</taxon>
    </lineage>
</organism>
<proteinExistence type="inferred from homology"/>
<evidence type="ECO:0000256" key="15">
    <source>
        <dbReference type="ARBA" id="ARBA00023163"/>
    </source>
</evidence>
<dbReference type="GO" id="GO:0003723">
    <property type="term" value="F:RNA binding"/>
    <property type="evidence" value="ECO:0007669"/>
    <property type="project" value="UniProtKB-KW"/>
</dbReference>
<dbReference type="EMBL" id="JBEDUW010000006">
    <property type="protein sequence ID" value="KAK9922896.1"/>
    <property type="molecule type" value="Genomic_DNA"/>
</dbReference>
<comment type="caution">
    <text evidence="18">The sequence shown here is derived from an EMBL/GenBank/DDBJ whole genome shotgun (WGS) entry which is preliminary data.</text>
</comment>
<dbReference type="GO" id="GO:0005634">
    <property type="term" value="C:nucleus"/>
    <property type="evidence" value="ECO:0007669"/>
    <property type="project" value="UniProtKB-SubCell"/>
</dbReference>
<keyword evidence="16" id="KW-0539">Nucleus</keyword>
<evidence type="ECO:0000256" key="7">
    <source>
        <dbReference type="ARBA" id="ARBA00012161"/>
    </source>
</evidence>